<dbReference type="SUPFAM" id="SSF46785">
    <property type="entry name" value="Winged helix' DNA-binding domain"/>
    <property type="match status" value="1"/>
</dbReference>
<reference evidence="4" key="1">
    <citation type="journal article" date="2019" name="Int. J. Syst. Evol. Microbiol.">
        <title>The Global Catalogue of Microorganisms (GCM) 10K type strain sequencing project: providing services to taxonomists for standard genome sequencing and annotation.</title>
        <authorList>
            <consortium name="The Broad Institute Genomics Platform"/>
            <consortium name="The Broad Institute Genome Sequencing Center for Infectious Disease"/>
            <person name="Wu L."/>
            <person name="Ma J."/>
        </authorList>
    </citation>
    <scope>NUCLEOTIDE SEQUENCE [LARGE SCALE GENOMIC DNA]</scope>
    <source>
        <strain evidence="4">CGMCC 1.16226</strain>
    </source>
</reference>
<proteinExistence type="predicted"/>
<dbReference type="Gene3D" id="1.10.10.10">
    <property type="entry name" value="Winged helix-like DNA-binding domain superfamily/Winged helix DNA-binding domain"/>
    <property type="match status" value="1"/>
</dbReference>
<dbReference type="InterPro" id="IPR000835">
    <property type="entry name" value="HTH_MarR-typ"/>
</dbReference>
<accession>A0ABW4WP28</accession>
<evidence type="ECO:0000259" key="2">
    <source>
        <dbReference type="PROSITE" id="PS50995"/>
    </source>
</evidence>
<dbReference type="PANTHER" id="PTHR33164">
    <property type="entry name" value="TRANSCRIPTIONAL REGULATOR, MARR FAMILY"/>
    <property type="match status" value="1"/>
</dbReference>
<dbReference type="PROSITE" id="PS50995">
    <property type="entry name" value="HTH_MARR_2"/>
    <property type="match status" value="1"/>
</dbReference>
<feature type="domain" description="HTH marR-type" evidence="2">
    <location>
        <begin position="13"/>
        <end position="147"/>
    </location>
</feature>
<name>A0ABW4WP28_9HYPH</name>
<dbReference type="PANTHER" id="PTHR33164:SF43">
    <property type="entry name" value="HTH-TYPE TRANSCRIPTIONAL REPRESSOR YETL"/>
    <property type="match status" value="1"/>
</dbReference>
<dbReference type="InterPro" id="IPR039422">
    <property type="entry name" value="MarR/SlyA-like"/>
</dbReference>
<dbReference type="Pfam" id="PF12802">
    <property type="entry name" value="MarR_2"/>
    <property type="match status" value="1"/>
</dbReference>
<dbReference type="Proteomes" id="UP001597349">
    <property type="component" value="Unassembled WGS sequence"/>
</dbReference>
<evidence type="ECO:0000313" key="4">
    <source>
        <dbReference type="Proteomes" id="UP001597349"/>
    </source>
</evidence>
<dbReference type="EMBL" id="JBHUGY010000074">
    <property type="protein sequence ID" value="MFD2058325.1"/>
    <property type="molecule type" value="Genomic_DNA"/>
</dbReference>
<dbReference type="InterPro" id="IPR036388">
    <property type="entry name" value="WH-like_DNA-bd_sf"/>
</dbReference>
<dbReference type="SMART" id="SM00347">
    <property type="entry name" value="HTH_MARR"/>
    <property type="match status" value="1"/>
</dbReference>
<feature type="compositionally biased region" description="Basic and acidic residues" evidence="1">
    <location>
        <begin position="157"/>
        <end position="171"/>
    </location>
</feature>
<comment type="caution">
    <text evidence="3">The sequence shown here is derived from an EMBL/GenBank/DDBJ whole genome shotgun (WGS) entry which is preliminary data.</text>
</comment>
<organism evidence="3 4">
    <name type="scientific">Mesorhizobium calcicola</name>
    <dbReference type="NCBI Taxonomy" id="1300310"/>
    <lineage>
        <taxon>Bacteria</taxon>
        <taxon>Pseudomonadati</taxon>
        <taxon>Pseudomonadota</taxon>
        <taxon>Alphaproteobacteria</taxon>
        <taxon>Hyphomicrobiales</taxon>
        <taxon>Phyllobacteriaceae</taxon>
        <taxon>Mesorhizobium</taxon>
    </lineage>
</organism>
<sequence length="171" mass="18933">MVKELDEKTETLPDHVGWRLWQASRAWQAEFAAAMRAAGYGWFTEARAGLLGHIARNGVRQSALIERSAISKQAIQQLLDGLEAEGVVERLPDPLDGRGKLVRYTRKGLDALRDGDRVKMEIERRYIGRIGEERFTALMGALRALAAGQAAATDEDAGTKVKSWDRSDGRA</sequence>
<evidence type="ECO:0000313" key="3">
    <source>
        <dbReference type="EMBL" id="MFD2058325.1"/>
    </source>
</evidence>
<dbReference type="InterPro" id="IPR036390">
    <property type="entry name" value="WH_DNA-bd_sf"/>
</dbReference>
<evidence type="ECO:0000256" key="1">
    <source>
        <dbReference type="SAM" id="MobiDB-lite"/>
    </source>
</evidence>
<protein>
    <submittedName>
        <fullName evidence="3">MarR family winged helix-turn-helix transcriptional regulator</fullName>
    </submittedName>
</protein>
<gene>
    <name evidence="3" type="ORF">ACFSQT_36155</name>
</gene>
<feature type="region of interest" description="Disordered" evidence="1">
    <location>
        <begin position="152"/>
        <end position="171"/>
    </location>
</feature>
<keyword evidence="4" id="KW-1185">Reference proteome</keyword>
<dbReference type="RefSeq" id="WP_379026812.1">
    <property type="nucleotide sequence ID" value="NZ_JBHUGY010000074.1"/>
</dbReference>